<keyword evidence="1" id="KW-0812">Transmembrane</keyword>
<feature type="transmembrane region" description="Helical" evidence="1">
    <location>
        <begin position="70"/>
        <end position="89"/>
    </location>
</feature>
<dbReference type="AlphaFoldDB" id="A0A2G8QYE6"/>
<keyword evidence="3" id="KW-1185">Reference proteome</keyword>
<reference evidence="2 3" key="1">
    <citation type="submission" date="2013-09" db="EMBL/GenBank/DDBJ databases">
        <title>Genome sequencing of Phaeobacter antarcticus sp. nov. SM1211.</title>
        <authorList>
            <person name="Zhang X.-Y."/>
            <person name="Liu C."/>
            <person name="Chen X.-L."/>
            <person name="Xie B.-B."/>
            <person name="Qin Q.-L."/>
            <person name="Rong J.-C."/>
            <person name="Zhang Y.-Z."/>
        </authorList>
    </citation>
    <scope>NUCLEOTIDE SEQUENCE [LARGE SCALE GENOMIC DNA]</scope>
    <source>
        <strain evidence="2 3">SM1211</strain>
    </source>
</reference>
<accession>A0A2G8QYE6</accession>
<evidence type="ECO:0000256" key="1">
    <source>
        <dbReference type="SAM" id="Phobius"/>
    </source>
</evidence>
<feature type="transmembrane region" description="Helical" evidence="1">
    <location>
        <begin position="42"/>
        <end position="63"/>
    </location>
</feature>
<protein>
    <recommendedName>
        <fullName evidence="4">Major facilitator superfamily (MFS) profile domain-containing protein</fullName>
    </recommendedName>
</protein>
<organism evidence="2 3">
    <name type="scientific">Puniceibacterium antarcticum</name>
    <dbReference type="NCBI Taxonomy" id="1206336"/>
    <lineage>
        <taxon>Bacteria</taxon>
        <taxon>Pseudomonadati</taxon>
        <taxon>Pseudomonadota</taxon>
        <taxon>Alphaproteobacteria</taxon>
        <taxon>Rhodobacterales</taxon>
        <taxon>Paracoccaceae</taxon>
        <taxon>Puniceibacterium</taxon>
    </lineage>
</organism>
<dbReference type="EMBL" id="AWWI01000181">
    <property type="protein sequence ID" value="PIL14315.1"/>
    <property type="molecule type" value="Genomic_DNA"/>
</dbReference>
<gene>
    <name evidence="2" type="ORF">P775_26790</name>
</gene>
<name>A0A2G8QYE6_9RHOB</name>
<evidence type="ECO:0008006" key="4">
    <source>
        <dbReference type="Google" id="ProtNLM"/>
    </source>
</evidence>
<dbReference type="InterPro" id="IPR036259">
    <property type="entry name" value="MFS_trans_sf"/>
</dbReference>
<evidence type="ECO:0000313" key="2">
    <source>
        <dbReference type="EMBL" id="PIL14315.1"/>
    </source>
</evidence>
<dbReference type="Proteomes" id="UP000231259">
    <property type="component" value="Unassembled WGS sequence"/>
</dbReference>
<dbReference type="SUPFAM" id="SSF103473">
    <property type="entry name" value="MFS general substrate transporter"/>
    <property type="match status" value="1"/>
</dbReference>
<sequence length="124" mass="12659">MTGPVLRLISASLLMGAASTALWSFGGQLVANQLDWGTTGTGLLWTCIGVGGLVGALAGTLVGKFVLDRVHWAFLGLMAASILSVGLGLGPVPTLVGGTVFGAAYVMLTGVYLIWGWHSSEIPT</sequence>
<feature type="transmembrane region" description="Helical" evidence="1">
    <location>
        <begin position="95"/>
        <end position="115"/>
    </location>
</feature>
<evidence type="ECO:0000313" key="3">
    <source>
        <dbReference type="Proteomes" id="UP000231259"/>
    </source>
</evidence>
<keyword evidence="1" id="KW-1133">Transmembrane helix</keyword>
<keyword evidence="1" id="KW-0472">Membrane</keyword>
<dbReference type="RefSeq" id="WP_245875863.1">
    <property type="nucleotide sequence ID" value="NZ_AWWI01000181.1"/>
</dbReference>
<comment type="caution">
    <text evidence="2">The sequence shown here is derived from an EMBL/GenBank/DDBJ whole genome shotgun (WGS) entry which is preliminary data.</text>
</comment>
<proteinExistence type="predicted"/>